<protein>
    <recommendedName>
        <fullName evidence="4">DUF3761 domain-containing protein</fullName>
    </recommendedName>
</protein>
<dbReference type="EMBL" id="JABRWJ010000007">
    <property type="protein sequence ID" value="NRF69870.1"/>
    <property type="molecule type" value="Genomic_DNA"/>
</dbReference>
<dbReference type="RefSeq" id="WP_173127648.1">
    <property type="nucleotide sequence ID" value="NZ_JABRWJ010000007.1"/>
</dbReference>
<keyword evidence="3" id="KW-1185">Reference proteome</keyword>
<organism evidence="2 3">
    <name type="scientific">Pseudaquabacterium terrae</name>
    <dbReference type="NCBI Taxonomy" id="2732868"/>
    <lineage>
        <taxon>Bacteria</taxon>
        <taxon>Pseudomonadati</taxon>
        <taxon>Pseudomonadota</taxon>
        <taxon>Betaproteobacteria</taxon>
        <taxon>Burkholderiales</taxon>
        <taxon>Sphaerotilaceae</taxon>
        <taxon>Pseudaquabacterium</taxon>
    </lineage>
</organism>
<gene>
    <name evidence="2" type="ORF">HLB44_22955</name>
</gene>
<accession>A0ABX2EMH4</accession>
<evidence type="ECO:0008006" key="4">
    <source>
        <dbReference type="Google" id="ProtNLM"/>
    </source>
</evidence>
<evidence type="ECO:0000313" key="3">
    <source>
        <dbReference type="Proteomes" id="UP000737171"/>
    </source>
</evidence>
<name>A0ABX2EMH4_9BURK</name>
<sequence>MGRRSLLLTGWMLALGASAAPQGSAPTSAECRTALEALGQLEARAIAARNAAAPGDDRVQRHTLDQVRALRRDAARACLGGSGDAPPPTASARPPLSVAPMVALPPSLRMPAAPTTPPTVITPRPSPPVVVTSCDPTGCWASDGSRLTRFGSNLLGPRGVCSTGGGILNCP</sequence>
<comment type="caution">
    <text evidence="2">The sequence shown here is derived from an EMBL/GenBank/DDBJ whole genome shotgun (WGS) entry which is preliminary data.</text>
</comment>
<dbReference type="Proteomes" id="UP000737171">
    <property type="component" value="Unassembled WGS sequence"/>
</dbReference>
<keyword evidence="1" id="KW-0732">Signal</keyword>
<feature type="signal peptide" evidence="1">
    <location>
        <begin position="1"/>
        <end position="19"/>
    </location>
</feature>
<reference evidence="2 3" key="1">
    <citation type="submission" date="2020-05" db="EMBL/GenBank/DDBJ databases">
        <title>Aquincola sp. isolate from soil.</title>
        <authorList>
            <person name="Han J."/>
            <person name="Kim D.-U."/>
        </authorList>
    </citation>
    <scope>NUCLEOTIDE SEQUENCE [LARGE SCALE GENOMIC DNA]</scope>
    <source>
        <strain evidence="2 3">S2</strain>
    </source>
</reference>
<proteinExistence type="predicted"/>
<evidence type="ECO:0000256" key="1">
    <source>
        <dbReference type="SAM" id="SignalP"/>
    </source>
</evidence>
<feature type="chain" id="PRO_5045500636" description="DUF3761 domain-containing protein" evidence="1">
    <location>
        <begin position="20"/>
        <end position="171"/>
    </location>
</feature>
<evidence type="ECO:0000313" key="2">
    <source>
        <dbReference type="EMBL" id="NRF69870.1"/>
    </source>
</evidence>